<evidence type="ECO:0000259" key="1">
    <source>
        <dbReference type="PROSITE" id="PS51186"/>
    </source>
</evidence>
<dbReference type="EMBL" id="JAMRXG010000004">
    <property type="protein sequence ID" value="MCM6773986.1"/>
    <property type="molecule type" value="Genomic_DNA"/>
</dbReference>
<organism evidence="2 3">
    <name type="scientific">Nocardia pulmonis</name>
    <dbReference type="NCBI Taxonomy" id="2951408"/>
    <lineage>
        <taxon>Bacteria</taxon>
        <taxon>Bacillati</taxon>
        <taxon>Actinomycetota</taxon>
        <taxon>Actinomycetes</taxon>
        <taxon>Mycobacteriales</taxon>
        <taxon>Nocardiaceae</taxon>
        <taxon>Nocardia</taxon>
    </lineage>
</organism>
<dbReference type="InterPro" id="IPR016181">
    <property type="entry name" value="Acyl_CoA_acyltransferase"/>
</dbReference>
<keyword evidence="2" id="KW-0808">Transferase</keyword>
<sequence>MFESFDSDLHAYLRAQTADHTHRVGRFVLLLDSEDSGPFRNYAVPDDGADPAPAEIEELVAAFTERGRTPRLEYLEKPCPRLEPALLAAGFRVEARLPISVCPPADAVAHATDDSIELLLAATDDDLWMAAAVQNDAYGAPAPSPHDLARLRRTVDGGGLVALARDRRTGHGVGSGLCGTPHSGISEVAAIGVRATYRRRGIATALVGMLTRSCPAAGITTPFLMAETPAEERIYHRIGYRRTGWMMHISR</sequence>
<keyword evidence="3" id="KW-1185">Reference proteome</keyword>
<keyword evidence="2" id="KW-0012">Acyltransferase</keyword>
<dbReference type="RefSeq" id="WP_251911170.1">
    <property type="nucleotide sequence ID" value="NZ_JAMRXG010000004.1"/>
</dbReference>
<dbReference type="GO" id="GO:0016747">
    <property type="term" value="F:acyltransferase activity, transferring groups other than amino-acyl groups"/>
    <property type="evidence" value="ECO:0007669"/>
    <property type="project" value="InterPro"/>
</dbReference>
<proteinExistence type="predicted"/>
<dbReference type="CDD" id="cd04301">
    <property type="entry name" value="NAT_SF"/>
    <property type="match status" value="1"/>
</dbReference>
<evidence type="ECO:0000313" key="2">
    <source>
        <dbReference type="EMBL" id="MCM6773986.1"/>
    </source>
</evidence>
<reference evidence="2" key="1">
    <citation type="submission" date="2022-06" db="EMBL/GenBank/DDBJ databases">
        <title>Novel species in genus nocardia.</title>
        <authorList>
            <person name="Li F."/>
        </authorList>
    </citation>
    <scope>NUCLEOTIDE SEQUENCE</scope>
    <source>
        <strain evidence="2">CDC141</strain>
    </source>
</reference>
<feature type="domain" description="N-acetyltransferase" evidence="1">
    <location>
        <begin position="117"/>
        <end position="251"/>
    </location>
</feature>
<name>A0A9X2E931_9NOCA</name>
<gene>
    <name evidence="2" type="ORF">NDR86_10930</name>
</gene>
<dbReference type="SUPFAM" id="SSF55729">
    <property type="entry name" value="Acyl-CoA N-acyltransferases (Nat)"/>
    <property type="match status" value="1"/>
</dbReference>
<dbReference type="InterPro" id="IPR000182">
    <property type="entry name" value="GNAT_dom"/>
</dbReference>
<dbReference type="PROSITE" id="PS51186">
    <property type="entry name" value="GNAT"/>
    <property type="match status" value="1"/>
</dbReference>
<dbReference type="EC" id="2.3.1.-" evidence="2"/>
<dbReference type="Gene3D" id="3.40.630.30">
    <property type="match status" value="1"/>
</dbReference>
<comment type="caution">
    <text evidence="2">The sequence shown here is derived from an EMBL/GenBank/DDBJ whole genome shotgun (WGS) entry which is preliminary data.</text>
</comment>
<dbReference type="Pfam" id="PF13527">
    <property type="entry name" value="Acetyltransf_9"/>
    <property type="match status" value="1"/>
</dbReference>
<protein>
    <submittedName>
        <fullName evidence="2">GNAT family N-acetyltransferase</fullName>
        <ecNumber evidence="2">2.3.1.-</ecNumber>
    </submittedName>
</protein>
<accession>A0A9X2E931</accession>
<evidence type="ECO:0000313" key="3">
    <source>
        <dbReference type="Proteomes" id="UP001139157"/>
    </source>
</evidence>
<dbReference type="Proteomes" id="UP001139157">
    <property type="component" value="Unassembled WGS sequence"/>
</dbReference>
<dbReference type="AlphaFoldDB" id="A0A9X2E931"/>